<sequence length="146" mass="15757">MRRTALALGTMGIVGALTTGTALAAPSDAHAAKAHGWNLSVKGGKANGAYTVSSKGFKSTLNLKKTAKNGKYLVFWHRQATKGGKWGRPGVNWTKSNALYKATFSAPETGYLQATLCWADKVYVHKNGVTFKNLKCAKVRTWKLAR</sequence>
<keyword evidence="1" id="KW-0732">Signal</keyword>
<dbReference type="EMBL" id="JBHSIT010000003">
    <property type="protein sequence ID" value="MFC4908374.1"/>
    <property type="molecule type" value="Genomic_DNA"/>
</dbReference>
<name>A0ABV9TXS8_9ACTN</name>
<organism evidence="2 3">
    <name type="scientific">Actinomadura gamaensis</name>
    <dbReference type="NCBI Taxonomy" id="1763541"/>
    <lineage>
        <taxon>Bacteria</taxon>
        <taxon>Bacillati</taxon>
        <taxon>Actinomycetota</taxon>
        <taxon>Actinomycetes</taxon>
        <taxon>Streptosporangiales</taxon>
        <taxon>Thermomonosporaceae</taxon>
        <taxon>Actinomadura</taxon>
    </lineage>
</organism>
<evidence type="ECO:0000313" key="2">
    <source>
        <dbReference type="EMBL" id="MFC4908374.1"/>
    </source>
</evidence>
<feature type="chain" id="PRO_5045259677" evidence="1">
    <location>
        <begin position="25"/>
        <end position="146"/>
    </location>
</feature>
<accession>A0ABV9TXS8</accession>
<feature type="signal peptide" evidence="1">
    <location>
        <begin position="1"/>
        <end position="24"/>
    </location>
</feature>
<dbReference type="Proteomes" id="UP001595872">
    <property type="component" value="Unassembled WGS sequence"/>
</dbReference>
<gene>
    <name evidence="2" type="ORF">ACFPCY_13655</name>
</gene>
<reference evidence="3" key="1">
    <citation type="journal article" date="2019" name="Int. J. Syst. Evol. Microbiol.">
        <title>The Global Catalogue of Microorganisms (GCM) 10K type strain sequencing project: providing services to taxonomists for standard genome sequencing and annotation.</title>
        <authorList>
            <consortium name="The Broad Institute Genomics Platform"/>
            <consortium name="The Broad Institute Genome Sequencing Center for Infectious Disease"/>
            <person name="Wu L."/>
            <person name="Ma J."/>
        </authorList>
    </citation>
    <scope>NUCLEOTIDE SEQUENCE [LARGE SCALE GENOMIC DNA]</scope>
    <source>
        <strain evidence="3">KLKA75</strain>
    </source>
</reference>
<evidence type="ECO:0000313" key="3">
    <source>
        <dbReference type="Proteomes" id="UP001595872"/>
    </source>
</evidence>
<dbReference type="RefSeq" id="WP_378254922.1">
    <property type="nucleotide sequence ID" value="NZ_JBHSIT010000003.1"/>
</dbReference>
<evidence type="ECO:0000256" key="1">
    <source>
        <dbReference type="SAM" id="SignalP"/>
    </source>
</evidence>
<comment type="caution">
    <text evidence="2">The sequence shown here is derived from an EMBL/GenBank/DDBJ whole genome shotgun (WGS) entry which is preliminary data.</text>
</comment>
<proteinExistence type="predicted"/>
<keyword evidence="3" id="KW-1185">Reference proteome</keyword>
<protein>
    <submittedName>
        <fullName evidence="2">Uncharacterized protein</fullName>
    </submittedName>
</protein>